<protein>
    <submittedName>
        <fullName evidence="1">Group III truncated hemoglobin</fullName>
    </submittedName>
</protein>
<dbReference type="CDD" id="cd08916">
    <property type="entry name" value="TrHb3_P"/>
    <property type="match status" value="1"/>
</dbReference>
<comment type="caution">
    <text evidence="1">The sequence shown here is derived from an EMBL/GenBank/DDBJ whole genome shotgun (WGS) entry which is preliminary data.</text>
</comment>
<evidence type="ECO:0000313" key="2">
    <source>
        <dbReference type="Proteomes" id="UP001597032"/>
    </source>
</evidence>
<dbReference type="EMBL" id="JBHTIC010000019">
    <property type="protein sequence ID" value="MFD0762885.1"/>
    <property type="molecule type" value="Genomic_DNA"/>
</dbReference>
<name>A0ABW2Z8T5_9FLAO</name>
<organism evidence="1 2">
    <name type="scientific">Lutibacter aestuarii</name>
    <dbReference type="NCBI Taxonomy" id="861111"/>
    <lineage>
        <taxon>Bacteria</taxon>
        <taxon>Pseudomonadati</taxon>
        <taxon>Bacteroidota</taxon>
        <taxon>Flavobacteriia</taxon>
        <taxon>Flavobacteriales</taxon>
        <taxon>Flavobacteriaceae</taxon>
        <taxon>Lutibacter</taxon>
    </lineage>
</organism>
<dbReference type="RefSeq" id="WP_298266015.1">
    <property type="nucleotide sequence ID" value="NZ_JBHTIC010000019.1"/>
</dbReference>
<accession>A0ABW2Z8T5</accession>
<reference evidence="2" key="1">
    <citation type="journal article" date="2019" name="Int. J. Syst. Evol. Microbiol.">
        <title>The Global Catalogue of Microorganisms (GCM) 10K type strain sequencing project: providing services to taxonomists for standard genome sequencing and annotation.</title>
        <authorList>
            <consortium name="The Broad Institute Genomics Platform"/>
            <consortium name="The Broad Institute Genome Sequencing Center for Infectious Disease"/>
            <person name="Wu L."/>
            <person name="Ma J."/>
        </authorList>
    </citation>
    <scope>NUCLEOTIDE SEQUENCE [LARGE SCALE GENOMIC DNA]</scope>
    <source>
        <strain evidence="2">CCUG 60022</strain>
    </source>
</reference>
<dbReference type="Gene3D" id="1.10.490.10">
    <property type="entry name" value="Globins"/>
    <property type="match status" value="1"/>
</dbReference>
<evidence type="ECO:0000313" key="1">
    <source>
        <dbReference type="EMBL" id="MFD0762885.1"/>
    </source>
</evidence>
<proteinExistence type="predicted"/>
<dbReference type="Proteomes" id="UP001597032">
    <property type="component" value="Unassembled WGS sequence"/>
</dbReference>
<dbReference type="SUPFAM" id="SSF46458">
    <property type="entry name" value="Globin-like"/>
    <property type="match status" value="1"/>
</dbReference>
<sequence length="127" mass="15171">MKKDIENRNDLYQLVKLFYVKLLNDAEMHHFFIEFEDPKKLEPHLQVLVDFWENILFYTGGYRKNAMQPHLELQPKKPFQSKHFKRWLSSFNSAVDELYEGENSFTIKSRAQSIATVMEIKISELNS</sequence>
<gene>
    <name evidence="1" type="ORF">ACFQZW_12405</name>
</gene>
<keyword evidence="2" id="KW-1185">Reference proteome</keyword>
<dbReference type="InterPro" id="IPR009050">
    <property type="entry name" value="Globin-like_sf"/>
</dbReference>
<dbReference type="InterPro" id="IPR012292">
    <property type="entry name" value="Globin/Proto"/>
</dbReference>